<evidence type="ECO:0000313" key="5">
    <source>
        <dbReference type="Proteomes" id="UP000267096"/>
    </source>
</evidence>
<dbReference type="InterPro" id="IPR018247">
    <property type="entry name" value="EF_Hand_1_Ca_BS"/>
</dbReference>
<organism evidence="6">
    <name type="scientific">Anisakis simplex</name>
    <name type="common">Herring worm</name>
    <dbReference type="NCBI Taxonomy" id="6269"/>
    <lineage>
        <taxon>Eukaryota</taxon>
        <taxon>Metazoa</taxon>
        <taxon>Ecdysozoa</taxon>
        <taxon>Nematoda</taxon>
        <taxon>Chromadorea</taxon>
        <taxon>Rhabditida</taxon>
        <taxon>Spirurina</taxon>
        <taxon>Ascaridomorpha</taxon>
        <taxon>Ascaridoidea</taxon>
        <taxon>Anisakidae</taxon>
        <taxon>Anisakis</taxon>
        <taxon>Anisakis simplex complex</taxon>
    </lineage>
</organism>
<protein>
    <submittedName>
        <fullName evidence="6">Rhomboid-related protein 1 (inferred by orthology to a C. elegans protein)</fullName>
    </submittedName>
</protein>
<proteinExistence type="inferred from homology"/>
<dbReference type="AlphaFoldDB" id="A0A0M3J8C1"/>
<dbReference type="WBParaSite" id="ASIM_0000382401-mRNA-1">
    <property type="protein sequence ID" value="ASIM_0000382401-mRNA-1"/>
    <property type="gene ID" value="ASIM_0000382401"/>
</dbReference>
<accession>A0A0M3J8C1</accession>
<dbReference type="InterPro" id="IPR011992">
    <property type="entry name" value="EF-hand-dom_pair"/>
</dbReference>
<evidence type="ECO:0000256" key="1">
    <source>
        <dbReference type="ARBA" id="ARBA00009045"/>
    </source>
</evidence>
<dbReference type="OrthoDB" id="418595at2759"/>
<feature type="domain" description="EF-hand" evidence="3">
    <location>
        <begin position="7"/>
        <end position="42"/>
    </location>
</feature>
<comment type="similarity">
    <text evidence="1">Belongs to the peptidase S54 family.</text>
</comment>
<dbReference type="GO" id="GO:0004252">
    <property type="term" value="F:serine-type endopeptidase activity"/>
    <property type="evidence" value="ECO:0007669"/>
    <property type="project" value="TreeGrafter"/>
</dbReference>
<dbReference type="EMBL" id="UYRR01005828">
    <property type="protein sequence ID" value="VDK22038.1"/>
    <property type="molecule type" value="Genomic_DNA"/>
</dbReference>
<evidence type="ECO:0000256" key="2">
    <source>
        <dbReference type="ARBA" id="ARBA00022837"/>
    </source>
</evidence>
<dbReference type="SUPFAM" id="SSF47473">
    <property type="entry name" value="EF-hand"/>
    <property type="match status" value="1"/>
</dbReference>
<keyword evidence="5" id="KW-1185">Reference proteome</keyword>
<evidence type="ECO:0000313" key="4">
    <source>
        <dbReference type="EMBL" id="VDK22038.1"/>
    </source>
</evidence>
<dbReference type="InterPro" id="IPR051739">
    <property type="entry name" value="Rhomboid_IM_Serine_Proteases"/>
</dbReference>
<dbReference type="PROSITE" id="PS00018">
    <property type="entry name" value="EF_HAND_1"/>
    <property type="match status" value="1"/>
</dbReference>
<dbReference type="PANTHER" id="PTHR45840:SF2">
    <property type="entry name" value="PROTEIN RHOMBOID-RELATED"/>
    <property type="match status" value="1"/>
</dbReference>
<reference evidence="6" key="1">
    <citation type="submission" date="2017-02" db="UniProtKB">
        <authorList>
            <consortium name="WormBaseParasite"/>
        </authorList>
    </citation>
    <scope>IDENTIFICATION</scope>
</reference>
<sequence>MCGKIGLTDQQILTLLDRADTDQNGVLDLDEFSLLITSARAQASKARRFMYSVADSVIAKPERPMVHTYLDEYNCLPPPIFVITISIAQVRLRSVTNI</sequence>
<keyword evidence="2" id="KW-0106">Calcium</keyword>
<dbReference type="PROSITE" id="PS50222">
    <property type="entry name" value="EF_HAND_2"/>
    <property type="match status" value="1"/>
</dbReference>
<reference evidence="4 5" key="2">
    <citation type="submission" date="2018-11" db="EMBL/GenBank/DDBJ databases">
        <authorList>
            <consortium name="Pathogen Informatics"/>
        </authorList>
    </citation>
    <scope>NUCLEOTIDE SEQUENCE [LARGE SCALE GENOMIC DNA]</scope>
</reference>
<evidence type="ECO:0000259" key="3">
    <source>
        <dbReference type="PROSITE" id="PS50222"/>
    </source>
</evidence>
<name>A0A0M3J8C1_ANISI</name>
<dbReference type="Gene3D" id="1.10.238.10">
    <property type="entry name" value="EF-hand"/>
    <property type="match status" value="1"/>
</dbReference>
<gene>
    <name evidence="4" type="ORF">ASIM_LOCUS3654</name>
</gene>
<dbReference type="InterPro" id="IPR002048">
    <property type="entry name" value="EF_hand_dom"/>
</dbReference>
<dbReference type="Proteomes" id="UP000267096">
    <property type="component" value="Unassembled WGS sequence"/>
</dbReference>
<evidence type="ECO:0000313" key="6">
    <source>
        <dbReference type="WBParaSite" id="ASIM_0000382401-mRNA-1"/>
    </source>
</evidence>
<dbReference type="GO" id="GO:0005509">
    <property type="term" value="F:calcium ion binding"/>
    <property type="evidence" value="ECO:0007669"/>
    <property type="project" value="InterPro"/>
</dbReference>
<dbReference type="PANTHER" id="PTHR45840">
    <property type="entry name" value="RHOMBOID-RELATED PROTEIN"/>
    <property type="match status" value="1"/>
</dbReference>